<comment type="similarity">
    <text evidence="1 4">Belongs to the universal ribosomal protein uL10 family.</text>
</comment>
<dbReference type="Gene3D" id="3.30.70.1730">
    <property type="match status" value="1"/>
</dbReference>
<dbReference type="GO" id="GO:0000027">
    <property type="term" value="P:ribosomal large subunit assembly"/>
    <property type="evidence" value="ECO:0007669"/>
    <property type="project" value="TreeGrafter"/>
</dbReference>
<dbReference type="InterPro" id="IPR001790">
    <property type="entry name" value="Ribosomal_uL10"/>
</dbReference>
<evidence type="ECO:0000313" key="6">
    <source>
        <dbReference type="EMBL" id="AGE95835.1"/>
    </source>
</evidence>
<dbReference type="VEuPathDB" id="MicrosporidiaDB:AEWR_070770"/>
<dbReference type="InterPro" id="IPR030670">
    <property type="entry name" value="uL10_eukaryotes"/>
</dbReference>
<evidence type="ECO:0000256" key="4">
    <source>
        <dbReference type="PIRNR" id="PIRNR039087"/>
    </source>
</evidence>
<dbReference type="FunFam" id="3.90.105.20:FF:000001">
    <property type="entry name" value="60S acidic ribosomal protein P0"/>
    <property type="match status" value="1"/>
</dbReference>
<dbReference type="PANTHER" id="PTHR45699:SF3">
    <property type="entry name" value="LARGE RIBOSOMAL SUBUNIT PROTEIN UL10"/>
    <property type="match status" value="1"/>
</dbReference>
<evidence type="ECO:0000256" key="2">
    <source>
        <dbReference type="ARBA" id="ARBA00022980"/>
    </source>
</evidence>
<accession>M1K9K4</accession>
<proteinExistence type="inferred from homology"/>
<dbReference type="GO" id="GO:0022625">
    <property type="term" value="C:cytosolic large ribosomal subunit"/>
    <property type="evidence" value="ECO:0007669"/>
    <property type="project" value="TreeGrafter"/>
</dbReference>
<name>M1K9K4_ENCCN</name>
<dbReference type="VEuPathDB" id="MicrosporidiaDB:M970_070770"/>
<keyword evidence="2 4" id="KW-0689">Ribosomal protein</keyword>
<dbReference type="AlphaFoldDB" id="M1K9K4"/>
<dbReference type="InterPro" id="IPR050323">
    <property type="entry name" value="Ribosomal_protein_uL10"/>
</dbReference>
<dbReference type="InterPro" id="IPR043164">
    <property type="entry name" value="Ribosomal_uL10-like_insert_sf"/>
</dbReference>
<feature type="domain" description="Large ribosomal subunit protein uL10-like insertion" evidence="5">
    <location>
        <begin position="133"/>
        <end position="202"/>
    </location>
</feature>
<dbReference type="Gene3D" id="3.90.105.20">
    <property type="match status" value="1"/>
</dbReference>
<dbReference type="SUPFAM" id="SSF160369">
    <property type="entry name" value="Ribosomal protein L10-like"/>
    <property type="match status" value="1"/>
</dbReference>
<dbReference type="GO" id="GO:0003735">
    <property type="term" value="F:structural constituent of ribosome"/>
    <property type="evidence" value="ECO:0007669"/>
    <property type="project" value="TreeGrafter"/>
</dbReference>
<dbReference type="CDD" id="cd05795">
    <property type="entry name" value="Ribosomal_P0_L10e"/>
    <property type="match status" value="1"/>
</dbReference>
<dbReference type="EMBL" id="KC513610">
    <property type="protein sequence ID" value="AGE95835.1"/>
    <property type="molecule type" value="Genomic_DNA"/>
</dbReference>
<evidence type="ECO:0000259" key="5">
    <source>
        <dbReference type="Pfam" id="PF17777"/>
    </source>
</evidence>
<keyword evidence="3 4" id="KW-0687">Ribonucleoprotein</keyword>
<sequence>MCAVVEELLWIAWQPKREKFFHPGMTRKDAKERKELTYERARKLFETYSRFALVKIENVVSTQLKDIKRQWGGNAELLMGKNSAIRRAIADLGKPELSGVYDLVKGDVCFVFFKGNARDIKKAVDENVREACAKVGNVAQRDVWVESCITGMTPDKTSYFQALGIATKITKGKVEIISPYKVLSEGDKVGPSQANLLGMLNIKPFCYKMTMHQIYEDGVIYDSSLIDIGEEDIFASLRNAISTVAAASLGAGVITQASMPYNVRNAFKDILHVSLGADFMIKEQSMVMAN</sequence>
<dbReference type="VEuPathDB" id="MicrosporidiaDB:AEWD_070780"/>
<dbReference type="GO" id="GO:0070180">
    <property type="term" value="F:large ribosomal subunit rRNA binding"/>
    <property type="evidence" value="ECO:0007669"/>
    <property type="project" value="TreeGrafter"/>
</dbReference>
<reference evidence="6" key="1">
    <citation type="journal article" date="2013" name="Eukaryot. Cell">
        <title>Extremely Reduced Levels of Heterozygosity in the Vertebrate Pathogen Encephalitozoon cuniculi.</title>
        <authorList>
            <person name="Selman M."/>
            <person name="Sak B."/>
            <person name="Kvac M."/>
            <person name="Farinelli L."/>
            <person name="Weiss L.M."/>
            <person name="Corradi N."/>
        </authorList>
    </citation>
    <scope>NUCLEOTIDE SEQUENCE</scope>
</reference>
<dbReference type="PANTHER" id="PTHR45699">
    <property type="entry name" value="60S ACIDIC RIBOSOMAL PROTEIN P0"/>
    <property type="match status" value="1"/>
</dbReference>
<dbReference type="InterPro" id="IPR043141">
    <property type="entry name" value="Ribosomal_uL10-like_sf"/>
</dbReference>
<dbReference type="PIRSF" id="PIRSF039087">
    <property type="entry name" value="L10E"/>
    <property type="match status" value="1"/>
</dbReference>
<protein>
    <recommendedName>
        <fullName evidence="4">60S acidic ribosomal protein P0</fullName>
    </recommendedName>
</protein>
<dbReference type="InterPro" id="IPR040637">
    <property type="entry name" value="Ribosomal_uL10-like_insert"/>
</dbReference>
<comment type="function">
    <text evidence="4">Component of the ribosome, a large ribonucleoprotein complex responsible for the synthesis of proteins in the cell. The small ribosomal subunit (SSU) binds messenger RNAs (mRNAs) and translates the encoded message by selecting cognate aminoacyl-transfer RNA (tRNA) molecules. The large subunit (LSU) contains the ribosomal catalytic site termed the peptidyl transferase center (PTC), which catalyzes the formation of peptide bonds, thereby polymerizing the amino acids delivered by tRNAs into a polypeptide chain. The nascent polypeptides leave the ribosome through a tunnel in the LSU and interact with protein factors that function in enzymatic processing, targeting, and the membrane insertion of nascent chains at the exit of the ribosomal tunnel. uL10 forms part of the P stalk that participates in recruiting G proteins to the ribosome.</text>
</comment>
<gene>
    <name evidence="6" type="ORF">ECU07_0820</name>
</gene>
<dbReference type="VEuPathDB" id="MicrosporidiaDB:AEWQ_070780"/>
<dbReference type="Pfam" id="PF00466">
    <property type="entry name" value="Ribosomal_L10"/>
    <property type="match status" value="1"/>
</dbReference>
<dbReference type="Pfam" id="PF17777">
    <property type="entry name" value="RL10P_insert"/>
    <property type="match status" value="1"/>
</dbReference>
<evidence type="ECO:0000256" key="1">
    <source>
        <dbReference type="ARBA" id="ARBA00008889"/>
    </source>
</evidence>
<dbReference type="GO" id="GO:0002181">
    <property type="term" value="P:cytoplasmic translation"/>
    <property type="evidence" value="ECO:0007669"/>
    <property type="project" value="TreeGrafter"/>
</dbReference>
<evidence type="ECO:0000256" key="3">
    <source>
        <dbReference type="ARBA" id="ARBA00023274"/>
    </source>
</evidence>
<dbReference type="VEuPathDB" id="MicrosporidiaDB:ECU07_0820"/>
<organism evidence="6">
    <name type="scientific">Encephalitozoon cuniculi</name>
    <name type="common">Microsporidian parasite</name>
    <dbReference type="NCBI Taxonomy" id="6035"/>
    <lineage>
        <taxon>Eukaryota</taxon>
        <taxon>Fungi</taxon>
        <taxon>Fungi incertae sedis</taxon>
        <taxon>Microsporidia</taxon>
        <taxon>Unikaryonidae</taxon>
        <taxon>Encephalitozoon</taxon>
    </lineage>
</organism>